<sequence>MKKFIILLISLTYFIIFPIQAKESQNGIEHGPFYLSWCHNGQFYFERTTDLDYPINFVLVCGNNKRIIDRYYVEGADLIYSSKNEKQINMEVISTFFHKINEEKFLFVMIKRHGTHTGVGINADDYTIYPYKYDRKHIIASARDFADNNFFGVEGQLEWKEVHFKYKTADEVKKYLNKTYNNK</sequence>
<reference evidence="2" key="1">
    <citation type="submission" date="2016-08" db="EMBL/GenBank/DDBJ databases">
        <authorList>
            <person name="Varghese N."/>
            <person name="Submissions Spin"/>
        </authorList>
    </citation>
    <scope>NUCLEOTIDE SEQUENCE [LARGE SCALE GENOMIC DNA]</scope>
    <source>
        <strain evidence="2">R-53144</strain>
    </source>
</reference>
<evidence type="ECO:0000313" key="2">
    <source>
        <dbReference type="Proteomes" id="UP000199698"/>
    </source>
</evidence>
<accession>A0A1C4CVL1</accession>
<dbReference type="STRING" id="1798183.GA0061080_10511"/>
<name>A0A1C4CVL1_9GAMM</name>
<dbReference type="Proteomes" id="UP000199698">
    <property type="component" value="Unassembled WGS sequence"/>
</dbReference>
<dbReference type="OrthoDB" id="7065869at2"/>
<evidence type="ECO:0000313" key="1">
    <source>
        <dbReference type="EMBL" id="SCC23117.1"/>
    </source>
</evidence>
<dbReference type="EMBL" id="FMBA01000051">
    <property type="protein sequence ID" value="SCC23117.1"/>
    <property type="molecule type" value="Genomic_DNA"/>
</dbReference>
<organism evidence="1 2">
    <name type="scientific">Gilliamella intestini</name>
    <dbReference type="NCBI Taxonomy" id="1798183"/>
    <lineage>
        <taxon>Bacteria</taxon>
        <taxon>Pseudomonadati</taxon>
        <taxon>Pseudomonadota</taxon>
        <taxon>Gammaproteobacteria</taxon>
        <taxon>Orbales</taxon>
        <taxon>Orbaceae</taxon>
        <taxon>Gilliamella</taxon>
    </lineage>
</organism>
<proteinExistence type="predicted"/>
<protein>
    <submittedName>
        <fullName evidence="1">Uncharacterized protein</fullName>
    </submittedName>
</protein>
<gene>
    <name evidence="1" type="ORF">GA0061080_10511</name>
</gene>
<dbReference type="AlphaFoldDB" id="A0A1C4CVL1"/>
<keyword evidence="2" id="KW-1185">Reference proteome</keyword>
<dbReference type="RefSeq" id="WP_091125062.1">
    <property type="nucleotide sequence ID" value="NZ_FMBA01000051.1"/>
</dbReference>